<dbReference type="GO" id="GO:0005811">
    <property type="term" value="C:lipid droplet"/>
    <property type="evidence" value="ECO:0007669"/>
    <property type="project" value="TreeGrafter"/>
</dbReference>
<dbReference type="PANTHER" id="PTHR12286:SF5">
    <property type="entry name" value="SACCHAROPINE DEHYDROGENASE-LIKE OXIDOREDUCTASE"/>
    <property type="match status" value="1"/>
</dbReference>
<dbReference type="GO" id="GO:0009247">
    <property type="term" value="P:glycolipid biosynthetic process"/>
    <property type="evidence" value="ECO:0007669"/>
    <property type="project" value="TreeGrafter"/>
</dbReference>
<dbReference type="AlphaFoldDB" id="A0A448X9Z6"/>
<organism evidence="1 2">
    <name type="scientific">Protopolystoma xenopodis</name>
    <dbReference type="NCBI Taxonomy" id="117903"/>
    <lineage>
        <taxon>Eukaryota</taxon>
        <taxon>Metazoa</taxon>
        <taxon>Spiralia</taxon>
        <taxon>Lophotrochozoa</taxon>
        <taxon>Platyhelminthes</taxon>
        <taxon>Monogenea</taxon>
        <taxon>Polyopisthocotylea</taxon>
        <taxon>Polystomatidea</taxon>
        <taxon>Polystomatidae</taxon>
        <taxon>Protopolystoma</taxon>
    </lineage>
</organism>
<name>A0A448X9Z6_9PLAT</name>
<reference evidence="1" key="1">
    <citation type="submission" date="2018-11" db="EMBL/GenBank/DDBJ databases">
        <authorList>
            <consortium name="Pathogen Informatics"/>
        </authorList>
    </citation>
    <scope>NUCLEOTIDE SEQUENCE</scope>
</reference>
<dbReference type="OrthoDB" id="10268090at2759"/>
<gene>
    <name evidence="1" type="ORF">PXEA_LOCUS25279</name>
</gene>
<dbReference type="SUPFAM" id="SSF51735">
    <property type="entry name" value="NAD(P)-binding Rossmann-fold domains"/>
    <property type="match status" value="1"/>
</dbReference>
<proteinExistence type="predicted"/>
<dbReference type="InterPro" id="IPR051276">
    <property type="entry name" value="Saccharopine_DH-like_oxidrdct"/>
</dbReference>
<evidence type="ECO:0000313" key="1">
    <source>
        <dbReference type="EMBL" id="VEL31839.1"/>
    </source>
</evidence>
<dbReference type="Gene3D" id="3.40.50.720">
    <property type="entry name" value="NAD(P)-binding Rossmann-like Domain"/>
    <property type="match status" value="1"/>
</dbReference>
<evidence type="ECO:0000313" key="2">
    <source>
        <dbReference type="Proteomes" id="UP000784294"/>
    </source>
</evidence>
<dbReference type="Proteomes" id="UP000784294">
    <property type="component" value="Unassembled WGS sequence"/>
</dbReference>
<protein>
    <submittedName>
        <fullName evidence="1">Uncharacterized protein</fullName>
    </submittedName>
</protein>
<sequence>MTDLRVFDIVIFGATGYTGKYVVEELARTLKDSEKVRWAIAGRNDDKLRNALRDVEDLTGLHFLST</sequence>
<dbReference type="PANTHER" id="PTHR12286">
    <property type="entry name" value="SACCHAROPINE DEHYDROGENASE-LIKE OXIDOREDUCTASE"/>
    <property type="match status" value="1"/>
</dbReference>
<comment type="caution">
    <text evidence="1">The sequence shown here is derived from an EMBL/GenBank/DDBJ whole genome shotgun (WGS) entry which is preliminary data.</text>
</comment>
<accession>A0A448X9Z6</accession>
<keyword evidence="2" id="KW-1185">Reference proteome</keyword>
<dbReference type="GO" id="GO:0005886">
    <property type="term" value="C:plasma membrane"/>
    <property type="evidence" value="ECO:0007669"/>
    <property type="project" value="TreeGrafter"/>
</dbReference>
<dbReference type="InterPro" id="IPR036291">
    <property type="entry name" value="NAD(P)-bd_dom_sf"/>
</dbReference>
<dbReference type="EMBL" id="CAAALY010127118">
    <property type="protein sequence ID" value="VEL31839.1"/>
    <property type="molecule type" value="Genomic_DNA"/>
</dbReference>
<dbReference type="GO" id="GO:0005739">
    <property type="term" value="C:mitochondrion"/>
    <property type="evidence" value="ECO:0007669"/>
    <property type="project" value="TreeGrafter"/>
</dbReference>